<dbReference type="Gene3D" id="3.20.20.60">
    <property type="entry name" value="Phosphoenolpyruvate-binding domains"/>
    <property type="match status" value="1"/>
</dbReference>
<dbReference type="InterPro" id="IPR015813">
    <property type="entry name" value="Pyrv/PenolPyrv_kinase-like_dom"/>
</dbReference>
<dbReference type="PANTHER" id="PTHR42905:SF5">
    <property type="entry name" value="CARBOXYVINYL-CARBOXYPHOSPHONATE PHOSPHORYLMUTASE, CHLOROPLASTIC"/>
    <property type="match status" value="1"/>
</dbReference>
<organism evidence="1 2">
    <name type="scientific">Bordetella bronchialis</name>
    <dbReference type="NCBI Taxonomy" id="463025"/>
    <lineage>
        <taxon>Bacteria</taxon>
        <taxon>Pseudomonadati</taxon>
        <taxon>Pseudomonadota</taxon>
        <taxon>Betaproteobacteria</taxon>
        <taxon>Burkholderiales</taxon>
        <taxon>Alcaligenaceae</taxon>
        <taxon>Bordetella</taxon>
    </lineage>
</organism>
<dbReference type="RefSeq" id="WP_066673003.1">
    <property type="nucleotide sequence ID" value="NZ_CP016171.1"/>
</dbReference>
<dbReference type="InterPro" id="IPR039556">
    <property type="entry name" value="ICL/PEPM"/>
</dbReference>
<dbReference type="GO" id="GO:0016833">
    <property type="term" value="F:oxo-acid-lyase activity"/>
    <property type="evidence" value="ECO:0007669"/>
    <property type="project" value="UniProtKB-ARBA"/>
</dbReference>
<gene>
    <name evidence="1" type="ORF">BAU08_22815</name>
</gene>
<dbReference type="PANTHER" id="PTHR42905">
    <property type="entry name" value="PHOSPHOENOLPYRUVATE CARBOXYLASE"/>
    <property type="match status" value="1"/>
</dbReference>
<dbReference type="AlphaFoldDB" id="A0A193G5M6"/>
<dbReference type="SUPFAM" id="SSF51621">
    <property type="entry name" value="Phosphoenolpyruvate/pyruvate domain"/>
    <property type="match status" value="1"/>
</dbReference>
<protein>
    <submittedName>
        <fullName evidence="1">Carboxyvinyl-carboxyphosphonate phosphorylmutase</fullName>
    </submittedName>
</protein>
<proteinExistence type="predicted"/>
<dbReference type="InterPro" id="IPR040442">
    <property type="entry name" value="Pyrv_kinase-like_dom_sf"/>
</dbReference>
<dbReference type="PROSITE" id="PS00161">
    <property type="entry name" value="ISOCITRATE_LYASE"/>
    <property type="match status" value="1"/>
</dbReference>
<dbReference type="Proteomes" id="UP000092213">
    <property type="component" value="Chromosome"/>
</dbReference>
<name>A0A193G5M6_9BORD</name>
<dbReference type="CDD" id="cd00377">
    <property type="entry name" value="ICL_PEPM"/>
    <property type="match status" value="1"/>
</dbReference>
<dbReference type="InterPro" id="IPR018523">
    <property type="entry name" value="Isocitrate_lyase_ph_CS"/>
</dbReference>
<accession>A0A193G5M6</accession>
<sequence length="309" mass="33255">MRDMLASGKIIVAPGIYDGYSARMVERKGFQAAAISGSATSNSRYSQPDIGIMSLLENANACQHIARSVSIPVMADADTGYGNAVTVYHTVQYFEEAGLVGINIEDQSYPKRCGHMRGKEVVDAREAARKIEAAARAKRDPGFIINARTDAIAVEGLDKAIERARMYVAAGADMVYPDAIGSADDIQRFVDAVKAPVSINMGFGLRSRPTTPLLTPVQLQAMGVARVSYARMLPAAALMAMGQALDLLMDSAATGTRHDRPDLLVGIEDIASLMGYAFIDELESSLLTEEELARKYHGVKQSLVIQGDH</sequence>
<evidence type="ECO:0000313" key="2">
    <source>
        <dbReference type="Proteomes" id="UP000092213"/>
    </source>
</evidence>
<dbReference type="STRING" id="463025.BAU08_22815"/>
<evidence type="ECO:0000313" key="1">
    <source>
        <dbReference type="EMBL" id="ANN74998.1"/>
    </source>
</evidence>
<reference evidence="1 2" key="1">
    <citation type="submission" date="2016-06" db="EMBL/GenBank/DDBJ databases">
        <title>Complete genome sequences of Bordetella bronchialis and Bordetella flabilis.</title>
        <authorList>
            <person name="LiPuma J.J."/>
            <person name="Spilker T."/>
        </authorList>
    </citation>
    <scope>NUCLEOTIDE SEQUENCE [LARGE SCALE GENOMIC DNA]</scope>
    <source>
        <strain evidence="1 2">AU17976</strain>
    </source>
</reference>
<dbReference type="Pfam" id="PF13714">
    <property type="entry name" value="PEP_mutase"/>
    <property type="match status" value="1"/>
</dbReference>
<dbReference type="EMBL" id="CP016171">
    <property type="protein sequence ID" value="ANN74998.1"/>
    <property type="molecule type" value="Genomic_DNA"/>
</dbReference>